<reference evidence="1" key="1">
    <citation type="submission" date="2013-08" db="EMBL/GenBank/DDBJ databases">
        <authorList>
            <person name="Mendez C."/>
            <person name="Richter M."/>
            <person name="Ferrer M."/>
            <person name="Sanchez J."/>
        </authorList>
    </citation>
    <scope>NUCLEOTIDE SEQUENCE</scope>
</reference>
<dbReference type="AlphaFoldDB" id="T1CPR0"/>
<organism evidence="1">
    <name type="scientific">mine drainage metagenome</name>
    <dbReference type="NCBI Taxonomy" id="410659"/>
    <lineage>
        <taxon>unclassified sequences</taxon>
        <taxon>metagenomes</taxon>
        <taxon>ecological metagenomes</taxon>
    </lineage>
</organism>
<gene>
    <name evidence="1" type="ORF">B1B_04976</name>
</gene>
<dbReference type="InterPro" id="IPR015915">
    <property type="entry name" value="Kelch-typ_b-propeller"/>
</dbReference>
<dbReference type="SUPFAM" id="SSF50965">
    <property type="entry name" value="Galactose oxidase, central domain"/>
    <property type="match status" value="1"/>
</dbReference>
<comment type="caution">
    <text evidence="1">The sequence shown here is derived from an EMBL/GenBank/DDBJ whole genome shotgun (WGS) entry which is preliminary data.</text>
</comment>
<dbReference type="EMBL" id="AUZY01003116">
    <property type="protein sequence ID" value="EQD70494.1"/>
    <property type="molecule type" value="Genomic_DNA"/>
</dbReference>
<protein>
    <submittedName>
        <fullName evidence="1">Peptidase S8 and S53 subtilisin kexin sedolisin</fullName>
    </submittedName>
</protein>
<evidence type="ECO:0000313" key="1">
    <source>
        <dbReference type="EMBL" id="EQD70494.1"/>
    </source>
</evidence>
<sequence>MAWDPALQSELLFGGSNLSSPVAADGSPDLNDTWVFANGSWSELFPTVSPPPTDMASMAYDPQLGAMVMFGGQIPGVQGIVPVNTTWAFSGTTWTNVSTVVGPSPRISASMAAAPGGAGLILFGGMQNYPYQEVFENDTWSFANMSWANITGQVGPSPPARMLAGFTDDPSVGGDLLFGGWGDLGGTVTFNDTWMYNSSGWANISTNAEPEPEGGAALAYLSETHSALLFGGGNPASGVDYNQTWSYSGGKWARLSPTSSPPGTFTGTLADDPSSNYAVLLLGQHTTGAPASEQTWQYQDGDWSIAGSNASSPAYGGGSMAYDPLANELVYVPNAGTGFASGSTATWLLKDGNWTRSNSTIDKSTLLAYDAKDGYVLGYETNSSSDSTWEFSNGSWSKLQTTTSPPPDESGALAYDAGSGYVLYVDTGNGATTTWAWSDGNWTVLNLTSEPSLGGAPSINSMTYDYADGYMVLVHAINFTCGSRASCLDTWTYGRGGVDRH</sequence>
<reference evidence="1" key="2">
    <citation type="journal article" date="2014" name="ISME J.">
        <title>Microbial stratification in low pH oxic and suboxic macroscopic growths along an acid mine drainage.</title>
        <authorList>
            <person name="Mendez-Garcia C."/>
            <person name="Mesa V."/>
            <person name="Sprenger R.R."/>
            <person name="Richter M."/>
            <person name="Diez M.S."/>
            <person name="Solano J."/>
            <person name="Bargiela R."/>
            <person name="Golyshina O.V."/>
            <person name="Manteca A."/>
            <person name="Ramos J.L."/>
            <person name="Gallego J.R."/>
            <person name="Llorente I."/>
            <person name="Martins Dos Santos V.A."/>
            <person name="Jensen O.N."/>
            <person name="Pelaez A.I."/>
            <person name="Sanchez J."/>
            <person name="Ferrer M."/>
        </authorList>
    </citation>
    <scope>NUCLEOTIDE SEQUENCE</scope>
</reference>
<dbReference type="PANTHER" id="PTHR23244">
    <property type="entry name" value="KELCH REPEAT DOMAIN"/>
    <property type="match status" value="1"/>
</dbReference>
<name>T1CPR0_9ZZZZ</name>
<proteinExistence type="predicted"/>
<accession>T1CPR0</accession>
<dbReference type="Gene3D" id="2.120.10.80">
    <property type="entry name" value="Kelch-type beta propeller"/>
    <property type="match status" value="1"/>
</dbReference>
<dbReference type="InterPro" id="IPR011043">
    <property type="entry name" value="Gal_Oxase/kelch_b-propeller"/>
</dbReference>